<feature type="domain" description="Anti-CBASS protein Acb1-like N-terminal" evidence="2">
    <location>
        <begin position="52"/>
        <end position="407"/>
    </location>
</feature>
<dbReference type="EMBL" id="AABEQV010000001">
    <property type="protein sequence ID" value="EAG9855446.1"/>
    <property type="molecule type" value="Genomic_DNA"/>
</dbReference>
<sequence length="461" mass="52239">MYSIDKAKEAKIDSKIVNRNDFMSGHGKANPRDKLTRQTPGNGQKLDIKACENLYATNSVAMNIVDIIAEDMVRAGWTLKTENKEIKKAIESKWRKLKTKDRFQKLYADQRLYGDGFLSIGVVSNSPSQADLNTPIDLRKIKSIPYVNTFNTQKVTQLYFNQDMFSEHFGEVEFFGVNRVSQLGEEILSGTTASTSEQIHRSRIIHEQGLRFEGETKGRSIFESLYDIITVMDTSLWSVGQILYDFAFKVYKTDEVEGLDKDDKANLTAMLDFMFRTEALAIIKSDEELSKESTNVTGMKDLLDYGWDYLAGAVRMPKTVLKGQEAGTLTGAQYDVMNYYARVSSIQENRLRPQLEYLTRLLMWASDDCGKSIDPDSFEWAIEFNPLWNLDGKTDAEVRKLTAEADQIYIVNGVLSPDEVQETRFGRFGLENSSKFSGDSAELDKLAKLVYDAYAEKNADG</sequence>
<evidence type="ECO:0000313" key="3">
    <source>
        <dbReference type="EMBL" id="EAG9855446.1"/>
    </source>
</evidence>
<gene>
    <name evidence="3" type="ORF">D4C60_00390</name>
</gene>
<comment type="caution">
    <text evidence="3">The sequence shown here is derived from an EMBL/GenBank/DDBJ whole genome shotgun (WGS) entry which is preliminary data.</text>
</comment>
<proteinExistence type="predicted"/>
<dbReference type="AlphaFoldDB" id="A0A823JE88"/>
<evidence type="ECO:0000256" key="1">
    <source>
        <dbReference type="SAM" id="MobiDB-lite"/>
    </source>
</evidence>
<protein>
    <submittedName>
        <fullName evidence="3">DUF1073 domain-containing protein</fullName>
    </submittedName>
</protein>
<accession>A0A823JE88</accession>
<feature type="region of interest" description="Disordered" evidence="1">
    <location>
        <begin position="21"/>
        <end position="42"/>
    </location>
</feature>
<dbReference type="NCBIfam" id="TIGR01555">
    <property type="entry name" value="phge_rel_HI1409"/>
    <property type="match status" value="1"/>
</dbReference>
<reference evidence="3 4" key="1">
    <citation type="submission" date="2019-04" db="EMBL/GenBank/DDBJ databases">
        <authorList>
            <person name="Ashton P.M."/>
            <person name="Dallman T."/>
            <person name="Nair S."/>
            <person name="De Pinna E."/>
            <person name="Peters T."/>
            <person name="Grant K."/>
        </authorList>
    </citation>
    <scope>NUCLEOTIDE SEQUENCE [LARGE SCALE GENOMIC DNA]</scope>
    <source>
        <strain evidence="3 4">429821</strain>
    </source>
</reference>
<dbReference type="InterPro" id="IPR024459">
    <property type="entry name" value="Acb1-like_N"/>
</dbReference>
<name>A0A823JE88_LISMN</name>
<organism evidence="3 4">
    <name type="scientific">Listeria monocytogenes</name>
    <dbReference type="NCBI Taxonomy" id="1639"/>
    <lineage>
        <taxon>Bacteria</taxon>
        <taxon>Bacillati</taxon>
        <taxon>Bacillota</taxon>
        <taxon>Bacilli</taxon>
        <taxon>Bacillales</taxon>
        <taxon>Listeriaceae</taxon>
        <taxon>Listeria</taxon>
    </lineage>
</organism>
<evidence type="ECO:0000259" key="2">
    <source>
        <dbReference type="Pfam" id="PF06381"/>
    </source>
</evidence>
<dbReference type="Proteomes" id="UP000548826">
    <property type="component" value="Unassembled WGS sequence"/>
</dbReference>
<dbReference type="InterPro" id="IPR006445">
    <property type="entry name" value="Phage-assoc_HI1409"/>
</dbReference>
<evidence type="ECO:0000313" key="4">
    <source>
        <dbReference type="Proteomes" id="UP000548826"/>
    </source>
</evidence>
<dbReference type="RefSeq" id="WP_205267870.1">
    <property type="nucleotide sequence ID" value="NZ_JAFFOC010000019.1"/>
</dbReference>
<dbReference type="Pfam" id="PF06381">
    <property type="entry name" value="Phage_portal_3"/>
    <property type="match status" value="1"/>
</dbReference>